<evidence type="ECO:0000313" key="2">
    <source>
        <dbReference type="EMBL" id="NBI29999.1"/>
    </source>
</evidence>
<keyword evidence="1" id="KW-0732">Signal</keyword>
<reference evidence="2 3" key="1">
    <citation type="submission" date="2019-01" db="EMBL/GenBank/DDBJ databases">
        <title>Chengkuizengella sp. nov., isolated from deep-sea sediment of East Pacific Ocean.</title>
        <authorList>
            <person name="Yang J."/>
            <person name="Lai Q."/>
            <person name="Shao Z."/>
        </authorList>
    </citation>
    <scope>NUCLEOTIDE SEQUENCE [LARGE SCALE GENOMIC DNA]</scope>
    <source>
        <strain evidence="2 3">YPA3-1-1</strain>
    </source>
</reference>
<dbReference type="OrthoDB" id="2781053at2"/>
<evidence type="ECO:0000256" key="1">
    <source>
        <dbReference type="SAM" id="SignalP"/>
    </source>
</evidence>
<dbReference type="AlphaFoldDB" id="A0A6N9Q562"/>
<gene>
    <name evidence="2" type="ORF">ERL59_13690</name>
</gene>
<organism evidence="2 3">
    <name type="scientific">Chengkuizengella marina</name>
    <dbReference type="NCBI Taxonomy" id="2507566"/>
    <lineage>
        <taxon>Bacteria</taxon>
        <taxon>Bacillati</taxon>
        <taxon>Bacillota</taxon>
        <taxon>Bacilli</taxon>
        <taxon>Bacillales</taxon>
        <taxon>Paenibacillaceae</taxon>
        <taxon>Chengkuizengella</taxon>
    </lineage>
</organism>
<evidence type="ECO:0000313" key="3">
    <source>
        <dbReference type="Proteomes" id="UP000448943"/>
    </source>
</evidence>
<dbReference type="EMBL" id="SIJB01000029">
    <property type="protein sequence ID" value="NBI29999.1"/>
    <property type="molecule type" value="Genomic_DNA"/>
</dbReference>
<dbReference type="Proteomes" id="UP000448943">
    <property type="component" value="Unassembled WGS sequence"/>
</dbReference>
<feature type="chain" id="PRO_5038678122" evidence="1">
    <location>
        <begin position="29"/>
        <end position="261"/>
    </location>
</feature>
<sequence length="261" mass="28526">MKKSKKLFVLVTVLCIALSLPVSLASYAAGSNVSGSSMESIINKTKFVIVDTFGSSDRGWIGGFADYPVDYDESQYQLQFSRESLPIEIDPEGNGLFLSGVNRSDDLFMFLKKKVDSSYGLKPNTNYLVNFDIEIATNAPQWAFGIGGAPGESNYVKAGATTEEPAILIQDGFYRMNIDKGNQSIGGNDAIVLGNLAKLSTVFDFSYELKNFNNDDDAFIVKTDENGELWLLVGNDSGYEGLTSIYIPKVKFTLTEAQVSD</sequence>
<dbReference type="RefSeq" id="WP_160646810.1">
    <property type="nucleotide sequence ID" value="NZ_SIJB01000029.1"/>
</dbReference>
<proteinExistence type="predicted"/>
<feature type="signal peptide" evidence="1">
    <location>
        <begin position="1"/>
        <end position="28"/>
    </location>
</feature>
<comment type="caution">
    <text evidence="2">The sequence shown here is derived from an EMBL/GenBank/DDBJ whole genome shotgun (WGS) entry which is preliminary data.</text>
</comment>
<accession>A0A6N9Q562</accession>
<name>A0A6N9Q562_9BACL</name>
<protein>
    <submittedName>
        <fullName evidence="2">PEP-CTERM sorting domain-containing protein</fullName>
    </submittedName>
</protein>
<keyword evidence="3" id="KW-1185">Reference proteome</keyword>